<sequence>MKGKTFTYFLISALVFSLFSSVLVSHHTFAAENNIREIGTVLNSVSVPAADYGKGPNGEDWVYAVANGSPAVFNVLDAKTGERVASFPLDGASGAWGVTVDPTGNVYIGTYSSASLFKYVPGADHVENLGNPIPGESFIWRIKSDEDGRIYGGTFPSGKVFQYDPATKKFRDYGQVKEGQQYARGLDIYKDKLYVGLGTQGANLIEVDIHTGQKVEISLPEKYSKQTYIYDIDVIRNKMFARATGSSNTILVFDLKTMKILDEIDGANGLDVSEPGPGNLVYLIKNEELYSYDLNSLKLTPTGFDNLFSARDFGLAKFENSEFPGKTLVSIAWDGKIRHYNPITGNHQILQGQLSGQPVSIQSLTQGPNGNIFIGGYLSGGLAEFNFETGQVTENKGLGQIEGMIAHENRLYMGIYPGGFLYSYDPTESYEIGINPVEHFSLKSEGQDRPFALESAGDLLAIGTVPDYGQLGGALTIFNSATNDYTLHRNIVENQSVISLAYKDGLLYGGTSVWGGLGIAPTENEAKLFVYNMQTGEKQFETIPVPGEKAISALTFDDDGNLWGLTSGILFKFNTKTNQVVETKELYQVSWDSISHLWREGFLQFEDGYLYGQVRGDIVKINPDTLEHEILAEDTKLFAMDPDGNIYFARGTKLYQYER</sequence>
<keyword evidence="1" id="KW-0732">Signal</keyword>
<dbReference type="Proteomes" id="UP000306477">
    <property type="component" value="Unassembled WGS sequence"/>
</dbReference>
<dbReference type="OrthoDB" id="843723at2"/>
<dbReference type="EMBL" id="SLUB01000008">
    <property type="protein sequence ID" value="THE13593.1"/>
    <property type="molecule type" value="Genomic_DNA"/>
</dbReference>
<evidence type="ECO:0000313" key="2">
    <source>
        <dbReference type="EMBL" id="THE13593.1"/>
    </source>
</evidence>
<dbReference type="PANTHER" id="PTHR40274:SF3">
    <property type="entry name" value="VIRGINIAMYCIN B LYASE"/>
    <property type="match status" value="1"/>
</dbReference>
<protein>
    <submittedName>
        <fullName evidence="2">WD40 repeat domain-containing protein</fullName>
    </submittedName>
</protein>
<dbReference type="SUPFAM" id="SSF50998">
    <property type="entry name" value="Quinoprotein alcohol dehydrogenase-like"/>
    <property type="match status" value="2"/>
</dbReference>
<evidence type="ECO:0000313" key="3">
    <source>
        <dbReference type="Proteomes" id="UP000306477"/>
    </source>
</evidence>
<dbReference type="RefSeq" id="WP_136378827.1">
    <property type="nucleotide sequence ID" value="NZ_SLUB01000008.1"/>
</dbReference>
<gene>
    <name evidence="2" type="ORF">E1I69_06675</name>
</gene>
<dbReference type="AlphaFoldDB" id="A0A4V3V827"/>
<name>A0A4V3V827_9BACI</name>
<dbReference type="InterPro" id="IPR051344">
    <property type="entry name" value="Vgb"/>
</dbReference>
<dbReference type="PANTHER" id="PTHR40274">
    <property type="entry name" value="VIRGINIAMYCIN B LYASE"/>
    <property type="match status" value="1"/>
</dbReference>
<accession>A0A4V3V827</accession>
<dbReference type="Gene3D" id="2.130.10.10">
    <property type="entry name" value="YVTN repeat-like/Quinoprotein amine dehydrogenase"/>
    <property type="match status" value="2"/>
</dbReference>
<reference evidence="2 3" key="1">
    <citation type="journal article" date="2019" name="Indoor Air">
        <title>Impacts of indoor surface finishes on bacterial viability.</title>
        <authorList>
            <person name="Hu J."/>
            <person name="Maamar S.B."/>
            <person name="Glawe A.J."/>
            <person name="Gottel N."/>
            <person name="Gilbert J.A."/>
            <person name="Hartmann E.M."/>
        </authorList>
    </citation>
    <scope>NUCLEOTIDE SEQUENCE [LARGE SCALE GENOMIC DNA]</scope>
    <source>
        <strain evidence="2 3">AF060A6</strain>
    </source>
</reference>
<feature type="signal peptide" evidence="1">
    <location>
        <begin position="1"/>
        <end position="30"/>
    </location>
</feature>
<dbReference type="InterPro" id="IPR011047">
    <property type="entry name" value="Quinoprotein_ADH-like_sf"/>
</dbReference>
<organism evidence="2 3">
    <name type="scientific">Bacillus timonensis</name>
    <dbReference type="NCBI Taxonomy" id="1033734"/>
    <lineage>
        <taxon>Bacteria</taxon>
        <taxon>Bacillati</taxon>
        <taxon>Bacillota</taxon>
        <taxon>Bacilli</taxon>
        <taxon>Bacillales</taxon>
        <taxon>Bacillaceae</taxon>
        <taxon>Bacillus</taxon>
    </lineage>
</organism>
<comment type="caution">
    <text evidence="2">The sequence shown here is derived from an EMBL/GenBank/DDBJ whole genome shotgun (WGS) entry which is preliminary data.</text>
</comment>
<dbReference type="InterPro" id="IPR015943">
    <property type="entry name" value="WD40/YVTN_repeat-like_dom_sf"/>
</dbReference>
<proteinExistence type="predicted"/>
<evidence type="ECO:0000256" key="1">
    <source>
        <dbReference type="SAM" id="SignalP"/>
    </source>
</evidence>
<feature type="chain" id="PRO_5020880499" evidence="1">
    <location>
        <begin position="31"/>
        <end position="659"/>
    </location>
</feature>
<keyword evidence="3" id="KW-1185">Reference proteome</keyword>